<dbReference type="OrthoDB" id="9132073at2"/>
<keyword evidence="1" id="KW-0732">Signal</keyword>
<dbReference type="PATRIC" id="fig|908627.4.peg.7365"/>
<dbReference type="AlphaFoldDB" id="A0A0J1FQD2"/>
<dbReference type="InterPro" id="IPR011042">
    <property type="entry name" value="6-blade_b-propeller_TolB-like"/>
</dbReference>
<dbReference type="Proteomes" id="UP000035963">
    <property type="component" value="Unassembled WGS sequence"/>
</dbReference>
<evidence type="ECO:0000256" key="1">
    <source>
        <dbReference type="SAM" id="SignalP"/>
    </source>
</evidence>
<proteinExistence type="predicted"/>
<dbReference type="SUPFAM" id="SSF69304">
    <property type="entry name" value="Tricorn protease N-terminal domain"/>
    <property type="match status" value="1"/>
</dbReference>
<evidence type="ECO:0000313" key="3">
    <source>
        <dbReference type="Proteomes" id="UP000035963"/>
    </source>
</evidence>
<accession>A0A0J1FQD2</accession>
<keyword evidence="3" id="KW-1185">Reference proteome</keyword>
<dbReference type="EMBL" id="AEJF01000194">
    <property type="protein sequence ID" value="KLU21958.1"/>
    <property type="molecule type" value="Genomic_DNA"/>
</dbReference>
<dbReference type="Gene3D" id="2.120.10.30">
    <property type="entry name" value="TolB, C-terminal domain"/>
    <property type="match status" value="1"/>
</dbReference>
<name>A0A0J1FQD2_9BURK</name>
<reference evidence="2 3" key="1">
    <citation type="journal article" date="2015" name="Genome Announc.">
        <title>Draft Genome Sequence of Burkholderia sp. Strain PML1(12), an Ectomycorrhizosphere-Inhabiting Bacterium with Effective Mineral-Weathering Ability.</title>
        <authorList>
            <person name="Uroz S."/>
            <person name="Oger P."/>
        </authorList>
    </citation>
    <scope>NUCLEOTIDE SEQUENCE [LARGE SCALE GENOMIC DNA]</scope>
    <source>
        <strain evidence="3">PML1(12)</strain>
    </source>
</reference>
<gene>
    <name evidence="2" type="ORF">EOS_32970</name>
</gene>
<feature type="chain" id="PRO_5005250977" evidence="1">
    <location>
        <begin position="20"/>
        <end position="219"/>
    </location>
</feature>
<comment type="caution">
    <text evidence="2">The sequence shown here is derived from an EMBL/GenBank/DDBJ whole genome shotgun (WGS) entry which is preliminary data.</text>
</comment>
<organism evidence="2 3">
    <name type="scientific">Caballeronia mineralivorans PML1(12)</name>
    <dbReference type="NCBI Taxonomy" id="908627"/>
    <lineage>
        <taxon>Bacteria</taxon>
        <taxon>Pseudomonadati</taxon>
        <taxon>Pseudomonadota</taxon>
        <taxon>Betaproteobacteria</taxon>
        <taxon>Burkholderiales</taxon>
        <taxon>Burkholderiaceae</taxon>
        <taxon>Caballeronia</taxon>
    </lineage>
</organism>
<protein>
    <submittedName>
        <fullName evidence="2">Uncharacterized protein</fullName>
    </submittedName>
</protein>
<dbReference type="Pfam" id="PF07676">
    <property type="entry name" value="PD40"/>
    <property type="match status" value="1"/>
</dbReference>
<sequence>MKRAIFAAVLALAAVAAHAQSVVVQYGNLVYLQASGATEVLTESGADGNPVISPDGSLIAFTRLHPGEQEDSEDAGSGFLRDVYVMRLSDRAVKKIVSAAHSEKPEGELSGINSLAFSRDGSKLYFNTSAWATSEAIHAVSVQGGRERFVTNGNGVAVVRRGKYAGCLVTKQHRYMAGHGSWNPYILLTPEGKEIKALGEFGDDARADSAALRNVEAQQ</sequence>
<evidence type="ECO:0000313" key="2">
    <source>
        <dbReference type="EMBL" id="KLU21958.1"/>
    </source>
</evidence>
<dbReference type="InterPro" id="IPR011659">
    <property type="entry name" value="WD40"/>
</dbReference>
<dbReference type="RefSeq" id="WP_047896407.1">
    <property type="nucleotide sequence ID" value="NZ_AEJF01000194.1"/>
</dbReference>
<feature type="signal peptide" evidence="1">
    <location>
        <begin position="1"/>
        <end position="19"/>
    </location>
</feature>